<dbReference type="Pfam" id="PF00582">
    <property type="entry name" value="Usp"/>
    <property type="match status" value="1"/>
</dbReference>
<comment type="caution">
    <text evidence="3">The sequence shown here is derived from an EMBL/GenBank/DDBJ whole genome shotgun (WGS) entry which is preliminary data.</text>
</comment>
<proteinExistence type="inferred from homology"/>
<dbReference type="EMBL" id="MJGC01000039">
    <property type="protein sequence ID" value="OEJ76370.1"/>
    <property type="molecule type" value="Genomic_DNA"/>
</dbReference>
<organism evidence="3">
    <name type="scientific">Desertifilum tharense IPPAS B-1220</name>
    <dbReference type="NCBI Taxonomy" id="1781255"/>
    <lineage>
        <taxon>Bacteria</taxon>
        <taxon>Bacillati</taxon>
        <taxon>Cyanobacteriota</taxon>
        <taxon>Cyanophyceae</taxon>
        <taxon>Desertifilales</taxon>
        <taxon>Desertifilaceae</taxon>
        <taxon>Desertifilum</taxon>
    </lineage>
</organism>
<evidence type="ECO:0000313" key="3">
    <source>
        <dbReference type="EMBL" id="OEJ76370.1"/>
    </source>
</evidence>
<dbReference type="AlphaFoldDB" id="A0A1E5QNY1"/>
<dbReference type="OrthoDB" id="9794782at2"/>
<dbReference type="SUPFAM" id="SSF52402">
    <property type="entry name" value="Adenine nucleotide alpha hydrolases-like"/>
    <property type="match status" value="1"/>
</dbReference>
<accession>A0A1E5QNY1</accession>
<dbReference type="SMR" id="A0A1E5QNY1"/>
<comment type="similarity">
    <text evidence="1">Belongs to the universal stress protein A family.</text>
</comment>
<gene>
    <name evidence="3" type="ORF">BH720_05025</name>
</gene>
<reference evidence="3" key="1">
    <citation type="submission" date="2016-09" db="EMBL/GenBank/DDBJ databases">
        <title>Draft genome of thermotolerant cyanobacterium Desertifilum sp. strain IPPAS B-1220.</title>
        <authorList>
            <person name="Sinetova M.A."/>
            <person name="Bolakhan K."/>
            <person name="Zayadan B.K."/>
            <person name="Mironov K.S."/>
            <person name="Ustinova V."/>
            <person name="Kupriyanova E.V."/>
            <person name="Sidorov R.A."/>
            <person name="Skrypnik A.N."/>
            <person name="Gogoleva N.E."/>
            <person name="Gogolev Y.V."/>
            <person name="Los D.A."/>
        </authorList>
    </citation>
    <scope>NUCLEOTIDE SEQUENCE [LARGE SCALE GENOMIC DNA]</scope>
    <source>
        <strain evidence="3">IPPAS B-1220</strain>
    </source>
</reference>
<evidence type="ECO:0000259" key="2">
    <source>
        <dbReference type="Pfam" id="PF00582"/>
    </source>
</evidence>
<dbReference type="PRINTS" id="PR01438">
    <property type="entry name" value="UNVRSLSTRESS"/>
</dbReference>
<dbReference type="InterPro" id="IPR006016">
    <property type="entry name" value="UspA"/>
</dbReference>
<dbReference type="InterPro" id="IPR014729">
    <property type="entry name" value="Rossmann-like_a/b/a_fold"/>
</dbReference>
<evidence type="ECO:0000256" key="1">
    <source>
        <dbReference type="ARBA" id="ARBA00008791"/>
    </source>
</evidence>
<feature type="domain" description="UspA" evidence="2">
    <location>
        <begin position="1"/>
        <end position="141"/>
    </location>
</feature>
<dbReference type="STRING" id="1781255.BH720_05025"/>
<dbReference type="CDD" id="cd00293">
    <property type="entry name" value="USP-like"/>
    <property type="match status" value="1"/>
</dbReference>
<sequence length="142" mass="15600">MIETILVAMALDRSAATDKVFQTLQQIQLQPDAKVILAHILLPPERQSEQAADKPHFGAEESPYREIEKQLETYQQQLSCTSKIEIATGDPAEEIIRLANIHQANLIIIGSRGLTGVKRILEGSVSTQVVEDATCSVLVVKP</sequence>
<dbReference type="RefSeq" id="WP_069966071.1">
    <property type="nucleotide sequence ID" value="NZ_CM124774.1"/>
</dbReference>
<dbReference type="PANTHER" id="PTHR46268">
    <property type="entry name" value="STRESS RESPONSE PROTEIN NHAX"/>
    <property type="match status" value="1"/>
</dbReference>
<dbReference type="PANTHER" id="PTHR46268:SF8">
    <property type="entry name" value="UNIVERSAL STRESS PROTEIN SLL1388"/>
    <property type="match status" value="1"/>
</dbReference>
<protein>
    <submittedName>
        <fullName evidence="3">Universal stress protein</fullName>
    </submittedName>
</protein>
<dbReference type="Gene3D" id="3.40.50.620">
    <property type="entry name" value="HUPs"/>
    <property type="match status" value="1"/>
</dbReference>
<name>A0A1E5QNY1_9CYAN</name>
<dbReference type="InterPro" id="IPR006015">
    <property type="entry name" value="Universal_stress_UspA"/>
</dbReference>